<keyword evidence="1" id="KW-0808">Transferase</keyword>
<dbReference type="OrthoDB" id="1103805at2759"/>
<accession>A0A2U1M1B4</accession>
<reference evidence="1 2" key="1">
    <citation type="journal article" date="2018" name="Mol. Plant">
        <title>The genome of Artemisia annua provides insight into the evolution of Asteraceae family and artemisinin biosynthesis.</title>
        <authorList>
            <person name="Shen Q."/>
            <person name="Zhang L."/>
            <person name="Liao Z."/>
            <person name="Wang S."/>
            <person name="Yan T."/>
            <person name="Shi P."/>
            <person name="Liu M."/>
            <person name="Fu X."/>
            <person name="Pan Q."/>
            <person name="Wang Y."/>
            <person name="Lv Z."/>
            <person name="Lu X."/>
            <person name="Zhang F."/>
            <person name="Jiang W."/>
            <person name="Ma Y."/>
            <person name="Chen M."/>
            <person name="Hao X."/>
            <person name="Li L."/>
            <person name="Tang Y."/>
            <person name="Lv G."/>
            <person name="Zhou Y."/>
            <person name="Sun X."/>
            <person name="Brodelius P.E."/>
            <person name="Rose J.K.C."/>
            <person name="Tang K."/>
        </authorList>
    </citation>
    <scope>NUCLEOTIDE SEQUENCE [LARGE SCALE GENOMIC DNA]</scope>
    <source>
        <strain evidence="2">cv. Huhao1</strain>
        <tissue evidence="1">Leaf</tissue>
    </source>
</reference>
<dbReference type="Gene3D" id="1.10.510.10">
    <property type="entry name" value="Transferase(Phosphotransferase) domain 1"/>
    <property type="match status" value="1"/>
</dbReference>
<name>A0A2U1M1B4_ARTAN</name>
<evidence type="ECO:0000313" key="1">
    <source>
        <dbReference type="EMBL" id="PWA55000.1"/>
    </source>
</evidence>
<dbReference type="Proteomes" id="UP000245207">
    <property type="component" value="Unassembled WGS sequence"/>
</dbReference>
<comment type="caution">
    <text evidence="1">The sequence shown here is derived from an EMBL/GenBank/DDBJ whole genome shotgun (WGS) entry which is preliminary data.</text>
</comment>
<evidence type="ECO:0000313" key="2">
    <source>
        <dbReference type="Proteomes" id="UP000245207"/>
    </source>
</evidence>
<dbReference type="GO" id="GO:0016301">
    <property type="term" value="F:kinase activity"/>
    <property type="evidence" value="ECO:0007669"/>
    <property type="project" value="UniProtKB-KW"/>
</dbReference>
<keyword evidence="1" id="KW-0418">Kinase</keyword>
<organism evidence="1 2">
    <name type="scientific">Artemisia annua</name>
    <name type="common">Sweet wormwood</name>
    <dbReference type="NCBI Taxonomy" id="35608"/>
    <lineage>
        <taxon>Eukaryota</taxon>
        <taxon>Viridiplantae</taxon>
        <taxon>Streptophyta</taxon>
        <taxon>Embryophyta</taxon>
        <taxon>Tracheophyta</taxon>
        <taxon>Spermatophyta</taxon>
        <taxon>Magnoliopsida</taxon>
        <taxon>eudicotyledons</taxon>
        <taxon>Gunneridae</taxon>
        <taxon>Pentapetalae</taxon>
        <taxon>asterids</taxon>
        <taxon>campanulids</taxon>
        <taxon>Asterales</taxon>
        <taxon>Asteraceae</taxon>
        <taxon>Asteroideae</taxon>
        <taxon>Anthemideae</taxon>
        <taxon>Artemisiinae</taxon>
        <taxon>Artemisia</taxon>
    </lineage>
</organism>
<protein>
    <submittedName>
        <fullName evidence="1">Protein kinase-like domain-containing protein</fullName>
    </submittedName>
</protein>
<proteinExistence type="predicted"/>
<dbReference type="STRING" id="35608.A0A2U1M1B4"/>
<sequence length="72" mass="8229">MLTGKKLIDTMFEEGLSLHSYARTALDGDRVLMIVDPMLLHDDVNEMWLCSSESPQDRMDIETIVHELNGHN</sequence>
<gene>
    <name evidence="1" type="ORF">CTI12_AA431490</name>
</gene>
<dbReference type="AlphaFoldDB" id="A0A2U1M1B4"/>
<keyword evidence="2" id="KW-1185">Reference proteome</keyword>
<dbReference type="EMBL" id="PKPP01006900">
    <property type="protein sequence ID" value="PWA55000.1"/>
    <property type="molecule type" value="Genomic_DNA"/>
</dbReference>